<organism evidence="4 5">
    <name type="scientific">Gigaspora margarita</name>
    <dbReference type="NCBI Taxonomy" id="4874"/>
    <lineage>
        <taxon>Eukaryota</taxon>
        <taxon>Fungi</taxon>
        <taxon>Fungi incertae sedis</taxon>
        <taxon>Mucoromycota</taxon>
        <taxon>Glomeromycotina</taxon>
        <taxon>Glomeromycetes</taxon>
        <taxon>Diversisporales</taxon>
        <taxon>Gigasporaceae</taxon>
        <taxon>Gigaspora</taxon>
    </lineage>
</organism>
<evidence type="ECO:0000313" key="4">
    <source>
        <dbReference type="EMBL" id="KAF0390613.1"/>
    </source>
</evidence>
<evidence type="ECO:0000259" key="3">
    <source>
        <dbReference type="Pfam" id="PF00501"/>
    </source>
</evidence>
<dbReference type="EMBL" id="WTPW01002234">
    <property type="protein sequence ID" value="KAF0390613.1"/>
    <property type="molecule type" value="Genomic_DNA"/>
</dbReference>
<sequence length="260" mass="29127">MNVPILLFGDKEINGYKPYHSELIKEYEIEPVVYTQEEAKTTTAYLCYSSGTTGKQKGVEITHRNVVTNLTQIINIEQDFGSHSIFMGVLPFYHNYALLCSVHLTLICGATTIVLPDFDVEIFCRCIEKYKINYIHAVPPIILRLVKDPIVRKYDLSSVKMIVSGAVSLGYELERVFFTLFRIPIKQAFGSCGILLQSMEAKIISDDGDDLGPNKPGELCVRGPNIMKGYLNNRDATNAAFDKDGFLYTGDIAYVDDQGL</sequence>
<protein>
    <submittedName>
        <fullName evidence="4">Acetyl-CoA synthetase-like protein</fullName>
    </submittedName>
</protein>
<dbReference type="Gene3D" id="2.30.38.10">
    <property type="entry name" value="Luciferase, Domain 3"/>
    <property type="match status" value="1"/>
</dbReference>
<dbReference type="Gene3D" id="3.40.50.980">
    <property type="match status" value="2"/>
</dbReference>
<keyword evidence="5" id="KW-1185">Reference proteome</keyword>
<dbReference type="SUPFAM" id="SSF56801">
    <property type="entry name" value="Acetyl-CoA synthetase-like"/>
    <property type="match status" value="1"/>
</dbReference>
<dbReference type="OrthoDB" id="1898221at2759"/>
<dbReference type="InterPro" id="IPR000873">
    <property type="entry name" value="AMP-dep_synth/lig_dom"/>
</dbReference>
<dbReference type="GO" id="GO:0016405">
    <property type="term" value="F:CoA-ligase activity"/>
    <property type="evidence" value="ECO:0007669"/>
    <property type="project" value="TreeGrafter"/>
</dbReference>
<comment type="similarity">
    <text evidence="1">Belongs to the ATP-dependent AMP-binding enzyme family.</text>
</comment>
<dbReference type="Proteomes" id="UP000439903">
    <property type="component" value="Unassembled WGS sequence"/>
</dbReference>
<keyword evidence="2" id="KW-0436">Ligase</keyword>
<dbReference type="PANTHER" id="PTHR24096">
    <property type="entry name" value="LONG-CHAIN-FATTY-ACID--COA LIGASE"/>
    <property type="match status" value="1"/>
</dbReference>
<accession>A0A8H4A2Y6</accession>
<comment type="caution">
    <text evidence="4">The sequence shown here is derived from an EMBL/GenBank/DDBJ whole genome shotgun (WGS) entry which is preliminary data.</text>
</comment>
<dbReference type="Pfam" id="PF00501">
    <property type="entry name" value="AMP-binding"/>
    <property type="match status" value="1"/>
</dbReference>
<proteinExistence type="inferred from homology"/>
<evidence type="ECO:0000313" key="5">
    <source>
        <dbReference type="Proteomes" id="UP000439903"/>
    </source>
</evidence>
<gene>
    <name evidence="4" type="ORF">F8M41_010805</name>
</gene>
<dbReference type="AlphaFoldDB" id="A0A8H4A2Y6"/>
<reference evidence="4 5" key="1">
    <citation type="journal article" date="2019" name="Environ. Microbiol.">
        <title>At the nexus of three kingdoms: the genome of the mycorrhizal fungus Gigaspora margarita provides insights into plant, endobacterial and fungal interactions.</title>
        <authorList>
            <person name="Venice F."/>
            <person name="Ghignone S."/>
            <person name="Salvioli di Fossalunga A."/>
            <person name="Amselem J."/>
            <person name="Novero M."/>
            <person name="Xianan X."/>
            <person name="Sedzielewska Toro K."/>
            <person name="Morin E."/>
            <person name="Lipzen A."/>
            <person name="Grigoriev I.V."/>
            <person name="Henrissat B."/>
            <person name="Martin F.M."/>
            <person name="Bonfante P."/>
        </authorList>
    </citation>
    <scope>NUCLEOTIDE SEQUENCE [LARGE SCALE GENOMIC DNA]</scope>
    <source>
        <strain evidence="4 5">BEG34</strain>
    </source>
</reference>
<dbReference type="PANTHER" id="PTHR24096:SF149">
    <property type="entry name" value="AMP-BINDING DOMAIN-CONTAINING PROTEIN-RELATED"/>
    <property type="match status" value="1"/>
</dbReference>
<evidence type="ECO:0000256" key="2">
    <source>
        <dbReference type="ARBA" id="ARBA00022598"/>
    </source>
</evidence>
<feature type="domain" description="AMP-dependent synthetase/ligase" evidence="3">
    <location>
        <begin position="34"/>
        <end position="190"/>
    </location>
</feature>
<name>A0A8H4A2Y6_GIGMA</name>
<evidence type="ECO:0000256" key="1">
    <source>
        <dbReference type="ARBA" id="ARBA00006432"/>
    </source>
</evidence>